<dbReference type="GO" id="GO:0009696">
    <property type="term" value="P:salicylic acid metabolic process"/>
    <property type="evidence" value="ECO:0007669"/>
    <property type="project" value="TreeGrafter"/>
</dbReference>
<dbReference type="Gramene" id="novel_model_5852_5bd9a17a.1.5bd9b13b">
    <property type="protein sequence ID" value="cds.novel_model_5852_5bd9a17a.1.5bd9b13b"/>
    <property type="gene ID" value="novel_gene_3010_5bd9a17a"/>
</dbReference>
<name>A0A803R713_CANSA</name>
<keyword evidence="3" id="KW-1185">Reference proteome</keyword>
<dbReference type="InterPro" id="IPR000073">
    <property type="entry name" value="AB_hydrolase_1"/>
</dbReference>
<dbReference type="EnsemblPlants" id="novel_model_5852_5bd9a17a.1.5bd9b13b">
    <property type="protein sequence ID" value="cds.novel_model_5852_5bd9a17a.1.5bd9b13b"/>
    <property type="gene ID" value="novel_gene_3010_5bd9a17a"/>
</dbReference>
<dbReference type="Proteomes" id="UP000596661">
    <property type="component" value="Chromosome 6"/>
</dbReference>
<evidence type="ECO:0000313" key="3">
    <source>
        <dbReference type="Proteomes" id="UP000596661"/>
    </source>
</evidence>
<dbReference type="PANTHER" id="PTHR10992:SF1032">
    <property type="entry name" value="METHYLESTERASE 17"/>
    <property type="match status" value="1"/>
</dbReference>
<dbReference type="InterPro" id="IPR029058">
    <property type="entry name" value="AB_hydrolase_fold"/>
</dbReference>
<dbReference type="GO" id="GO:0080030">
    <property type="term" value="F:methyl indole-3-acetate esterase activity"/>
    <property type="evidence" value="ECO:0007669"/>
    <property type="project" value="TreeGrafter"/>
</dbReference>
<evidence type="ECO:0000313" key="2">
    <source>
        <dbReference type="EnsemblPlants" id="cds.novel_model_5852_5bd9a17a.1.5bd9b13b"/>
    </source>
</evidence>
<feature type="domain" description="AB hydrolase-1" evidence="1">
    <location>
        <begin position="51"/>
        <end position="154"/>
    </location>
</feature>
<dbReference type="SUPFAM" id="SSF53474">
    <property type="entry name" value="alpha/beta-Hydrolases"/>
    <property type="match status" value="1"/>
</dbReference>
<proteinExistence type="predicted"/>
<organism evidence="2 3">
    <name type="scientific">Cannabis sativa</name>
    <name type="common">Hemp</name>
    <name type="synonym">Marijuana</name>
    <dbReference type="NCBI Taxonomy" id="3483"/>
    <lineage>
        <taxon>Eukaryota</taxon>
        <taxon>Viridiplantae</taxon>
        <taxon>Streptophyta</taxon>
        <taxon>Embryophyta</taxon>
        <taxon>Tracheophyta</taxon>
        <taxon>Spermatophyta</taxon>
        <taxon>Magnoliopsida</taxon>
        <taxon>eudicotyledons</taxon>
        <taxon>Gunneridae</taxon>
        <taxon>Pentapetalae</taxon>
        <taxon>rosids</taxon>
        <taxon>fabids</taxon>
        <taxon>Rosales</taxon>
        <taxon>Cannabaceae</taxon>
        <taxon>Cannabis</taxon>
    </lineage>
</organism>
<dbReference type="EMBL" id="UZAU01000617">
    <property type="status" value="NOT_ANNOTATED_CDS"/>
    <property type="molecule type" value="Genomic_DNA"/>
</dbReference>
<dbReference type="Pfam" id="PF12697">
    <property type="entry name" value="Abhydrolase_6"/>
    <property type="match status" value="1"/>
</dbReference>
<evidence type="ECO:0000259" key="1">
    <source>
        <dbReference type="Pfam" id="PF12697"/>
    </source>
</evidence>
<dbReference type="GO" id="GO:0009694">
    <property type="term" value="P:jasmonic acid metabolic process"/>
    <property type="evidence" value="ECO:0007669"/>
    <property type="project" value="TreeGrafter"/>
</dbReference>
<dbReference type="InterPro" id="IPR045889">
    <property type="entry name" value="MES/HNL"/>
</dbReference>
<dbReference type="Gene3D" id="3.40.50.1820">
    <property type="entry name" value="alpha/beta hydrolase"/>
    <property type="match status" value="1"/>
</dbReference>
<dbReference type="AlphaFoldDB" id="A0A803R713"/>
<dbReference type="PANTHER" id="PTHR10992">
    <property type="entry name" value="METHYLESTERASE FAMILY MEMBER"/>
    <property type="match status" value="1"/>
</dbReference>
<dbReference type="GO" id="GO:0080031">
    <property type="term" value="F:methyl salicylate esterase activity"/>
    <property type="evidence" value="ECO:0007669"/>
    <property type="project" value="TreeGrafter"/>
</dbReference>
<dbReference type="GO" id="GO:0080032">
    <property type="term" value="F:methyl jasmonate esterase activity"/>
    <property type="evidence" value="ECO:0007669"/>
    <property type="project" value="TreeGrafter"/>
</dbReference>
<reference evidence="2" key="1">
    <citation type="submission" date="2018-11" db="EMBL/GenBank/DDBJ databases">
        <authorList>
            <person name="Grassa J C."/>
        </authorList>
    </citation>
    <scope>NUCLEOTIDE SEQUENCE [LARGE SCALE GENOMIC DNA]</scope>
</reference>
<reference evidence="2" key="2">
    <citation type="submission" date="2021-03" db="UniProtKB">
        <authorList>
            <consortium name="EnsemblPlants"/>
        </authorList>
    </citation>
    <scope>IDENTIFICATION</scope>
</reference>
<sequence length="197" mass="22297">MLQRILVIIKVITQLEIRHRRLEVDMEIRKIMSDSNSYDNNNNKEEQQFHFVLVHGAGHGGWCWYKIRTLLEAAGHKVTCPDLKCSGIDPTDFNTVFTFADYNQPLTSFMSSLPPNHKVIVVGHSAGGKSVTDVIHKFADKVHIAIYVAAVMVNTISTNLKTLIQLSSYMDLDWTNLQLGSWLSLNFDANFCTMRAP</sequence>
<accession>A0A803R713</accession>
<protein>
    <recommendedName>
        <fullName evidence="1">AB hydrolase-1 domain-containing protein</fullName>
    </recommendedName>
</protein>